<sequence length="295" mass="33218">MTLHGDTRIDNYYWLRDDERARPDVLEYLHAENAYGKQVMDSQLSLQERLLKEIIDRIPQREVSAPYSKNGFRYRQVYEPGCEYAIYQRQSVLKESGMSGRSCSMPTSGGEERVLHPGRTGHCAQQPANGGGGRLPFPPPVRPALLRPQQRRVVPEILENVTSGFAWSNDSRFVWYVRKHPTTLLPLIRSAPHRRTPAQSTRWSTRKKMRPSTSACIKPPPSSSGNLSLQRHHQRSAAAQRRTADAEPVCFCHGVKIMNTVLITISTLSIFVPTGRGRISASTVPCCVMKNSGPR</sequence>
<dbReference type="Gene3D" id="2.130.10.120">
    <property type="entry name" value="Prolyl oligopeptidase, N-terminal domain"/>
    <property type="match status" value="1"/>
</dbReference>
<dbReference type="EMBL" id="UASN01000023">
    <property type="protein sequence ID" value="SQC71364.1"/>
    <property type="molecule type" value="Genomic_DNA"/>
</dbReference>
<feature type="domain" description="Peptidase S9A N-terminal" evidence="3">
    <location>
        <begin position="2"/>
        <end position="97"/>
    </location>
</feature>
<dbReference type="InterPro" id="IPR029058">
    <property type="entry name" value="AB_hydrolase_fold"/>
</dbReference>
<dbReference type="GO" id="GO:0006508">
    <property type="term" value="P:proteolysis"/>
    <property type="evidence" value="ECO:0007669"/>
    <property type="project" value="UniProtKB-KW"/>
</dbReference>
<dbReference type="InterPro" id="IPR051543">
    <property type="entry name" value="Serine_Peptidase_S9A"/>
</dbReference>
<keyword evidence="4" id="KW-0645">Protease</keyword>
<feature type="region of interest" description="Disordered" evidence="2">
    <location>
        <begin position="193"/>
        <end position="241"/>
    </location>
</feature>
<accession>A0A2X3HJK5</accession>
<dbReference type="SUPFAM" id="SSF50993">
    <property type="entry name" value="Peptidase/esterase 'gauge' domain"/>
    <property type="match status" value="1"/>
</dbReference>
<reference evidence="4 5" key="1">
    <citation type="submission" date="2018-06" db="EMBL/GenBank/DDBJ databases">
        <authorList>
            <consortium name="Pathogen Informatics"/>
            <person name="Doyle S."/>
        </authorList>
    </citation>
    <scope>NUCLEOTIDE SEQUENCE [LARGE SCALE GENOMIC DNA]</scope>
    <source>
        <strain evidence="4 5">NCTC9601</strain>
    </source>
</reference>
<evidence type="ECO:0000259" key="3">
    <source>
        <dbReference type="Pfam" id="PF02897"/>
    </source>
</evidence>
<comment type="similarity">
    <text evidence="1">Belongs to the peptidase S9A family.</text>
</comment>
<dbReference type="Proteomes" id="UP000251123">
    <property type="component" value="Unassembled WGS sequence"/>
</dbReference>
<organism evidence="4 5">
    <name type="scientific">Klebsiella pneumoniae</name>
    <dbReference type="NCBI Taxonomy" id="573"/>
    <lineage>
        <taxon>Bacteria</taxon>
        <taxon>Pseudomonadati</taxon>
        <taxon>Pseudomonadota</taxon>
        <taxon>Gammaproteobacteria</taxon>
        <taxon>Enterobacterales</taxon>
        <taxon>Enterobacteriaceae</taxon>
        <taxon>Klebsiella/Raoultella group</taxon>
        <taxon>Klebsiella</taxon>
        <taxon>Klebsiella pneumoniae complex</taxon>
    </lineage>
</organism>
<dbReference type="GO" id="GO:0004252">
    <property type="term" value="F:serine-type endopeptidase activity"/>
    <property type="evidence" value="ECO:0007669"/>
    <property type="project" value="UniProtKB-EC"/>
</dbReference>
<proteinExistence type="inferred from homology"/>
<name>A0A2X3HJK5_KLEPN</name>
<dbReference type="Gene3D" id="3.40.50.1820">
    <property type="entry name" value="alpha/beta hydrolase"/>
    <property type="match status" value="1"/>
</dbReference>
<evidence type="ECO:0000313" key="4">
    <source>
        <dbReference type="EMBL" id="SQC71364.1"/>
    </source>
</evidence>
<dbReference type="PANTHER" id="PTHR11757:SF19">
    <property type="entry name" value="PROLYL ENDOPEPTIDASE-LIKE"/>
    <property type="match status" value="1"/>
</dbReference>
<evidence type="ECO:0000256" key="1">
    <source>
        <dbReference type="ARBA" id="ARBA00005228"/>
    </source>
</evidence>
<dbReference type="PANTHER" id="PTHR11757">
    <property type="entry name" value="PROTEASE FAMILY S9A OLIGOPEPTIDASE"/>
    <property type="match status" value="1"/>
</dbReference>
<dbReference type="InterPro" id="IPR023302">
    <property type="entry name" value="Pept_S9A_N"/>
</dbReference>
<dbReference type="Pfam" id="PF02897">
    <property type="entry name" value="Peptidase_S9_N"/>
    <property type="match status" value="1"/>
</dbReference>
<gene>
    <name evidence="4" type="primary">ptrB_1</name>
    <name evidence="4" type="ORF">NCTC9601_06561</name>
</gene>
<protein>
    <submittedName>
        <fullName evidence="4">Protease 2</fullName>
        <ecNumber evidence="4">3.4.21.83</ecNumber>
    </submittedName>
</protein>
<keyword evidence="4" id="KW-0378">Hydrolase</keyword>
<evidence type="ECO:0000313" key="5">
    <source>
        <dbReference type="Proteomes" id="UP000251123"/>
    </source>
</evidence>
<dbReference type="EC" id="3.4.21.83" evidence="4"/>
<evidence type="ECO:0000256" key="2">
    <source>
        <dbReference type="SAM" id="MobiDB-lite"/>
    </source>
</evidence>
<dbReference type="AlphaFoldDB" id="A0A2X3HJK5"/>